<reference evidence="8" key="1">
    <citation type="submission" date="2024-02" db="UniProtKB">
        <authorList>
            <consortium name="WormBaseParasite"/>
        </authorList>
    </citation>
    <scope>IDENTIFICATION</scope>
</reference>
<accession>A0AAF5DPX2</accession>
<protein>
    <submittedName>
        <fullName evidence="8">Uncharacterized protein</fullName>
    </submittedName>
</protein>
<evidence type="ECO:0000256" key="3">
    <source>
        <dbReference type="ARBA" id="ARBA00022692"/>
    </source>
</evidence>
<dbReference type="InterPro" id="IPR026770">
    <property type="entry name" value="RNase_K"/>
</dbReference>
<comment type="similarity">
    <text evidence="2">Belongs to the RNase K family.</text>
</comment>
<name>A0AAF5DPX2_STRER</name>
<organism evidence="7 8">
    <name type="scientific">Strongyloides stercoralis</name>
    <name type="common">Threadworm</name>
    <dbReference type="NCBI Taxonomy" id="6248"/>
    <lineage>
        <taxon>Eukaryota</taxon>
        <taxon>Metazoa</taxon>
        <taxon>Ecdysozoa</taxon>
        <taxon>Nematoda</taxon>
        <taxon>Chromadorea</taxon>
        <taxon>Rhabditida</taxon>
        <taxon>Tylenchina</taxon>
        <taxon>Panagrolaimomorpha</taxon>
        <taxon>Strongyloidoidea</taxon>
        <taxon>Strongyloididae</taxon>
        <taxon>Strongyloides</taxon>
    </lineage>
</organism>
<evidence type="ECO:0000256" key="2">
    <source>
        <dbReference type="ARBA" id="ARBA00008458"/>
    </source>
</evidence>
<feature type="transmembrane region" description="Helical" evidence="6">
    <location>
        <begin position="38"/>
        <end position="61"/>
    </location>
</feature>
<dbReference type="PANTHER" id="PTHR31733">
    <property type="entry name" value="RIBONUCLEASE KAPPA"/>
    <property type="match status" value="1"/>
</dbReference>
<evidence type="ECO:0000256" key="4">
    <source>
        <dbReference type="ARBA" id="ARBA00022989"/>
    </source>
</evidence>
<evidence type="ECO:0000256" key="6">
    <source>
        <dbReference type="SAM" id="Phobius"/>
    </source>
</evidence>
<dbReference type="GO" id="GO:0004521">
    <property type="term" value="F:RNA endonuclease activity"/>
    <property type="evidence" value="ECO:0007669"/>
    <property type="project" value="InterPro"/>
</dbReference>
<evidence type="ECO:0000313" key="8">
    <source>
        <dbReference type="WBParaSite" id="TCONS_00017001.p1"/>
    </source>
</evidence>
<dbReference type="AlphaFoldDB" id="A0AAF5DPX2"/>
<keyword evidence="5 6" id="KW-0472">Membrane</keyword>
<sequence>MKFLILIPDNTFTYRVNTNCVIWLLTMAKICPLCGPKLSTFLMLISAWGVVFLGILGVFFYTQAVTLFPDLHFSEEGGVSEGPSDTDIEVKYSEKATQCWIAAGMYVVTFIVVVWQNKYNPHNSD</sequence>
<proteinExistence type="inferred from homology"/>
<dbReference type="GO" id="GO:0016020">
    <property type="term" value="C:membrane"/>
    <property type="evidence" value="ECO:0007669"/>
    <property type="project" value="UniProtKB-SubCell"/>
</dbReference>
<comment type="subcellular location">
    <subcellularLocation>
        <location evidence="1">Membrane</location>
        <topology evidence="1">Multi-pass membrane protein</topology>
    </subcellularLocation>
</comment>
<evidence type="ECO:0000256" key="1">
    <source>
        <dbReference type="ARBA" id="ARBA00004141"/>
    </source>
</evidence>
<evidence type="ECO:0000256" key="5">
    <source>
        <dbReference type="ARBA" id="ARBA00023136"/>
    </source>
</evidence>
<dbReference type="WBParaSite" id="TCONS_00017001.p1">
    <property type="protein sequence ID" value="TCONS_00017001.p1"/>
    <property type="gene ID" value="XLOC_011050"/>
</dbReference>
<dbReference type="Proteomes" id="UP000035681">
    <property type="component" value="Unplaced"/>
</dbReference>
<keyword evidence="3 6" id="KW-0812">Transmembrane</keyword>
<evidence type="ECO:0000313" key="7">
    <source>
        <dbReference type="Proteomes" id="UP000035681"/>
    </source>
</evidence>
<keyword evidence="7" id="KW-1185">Reference proteome</keyword>
<keyword evidence="4 6" id="KW-1133">Transmembrane helix</keyword>
<feature type="transmembrane region" description="Helical" evidence="6">
    <location>
        <begin position="100"/>
        <end position="117"/>
    </location>
</feature>